<dbReference type="Proteomes" id="UP000297241">
    <property type="component" value="Unassembled WGS sequence"/>
</dbReference>
<evidence type="ECO:0000313" key="1">
    <source>
        <dbReference type="EMBL" id="TGN01981.1"/>
    </source>
</evidence>
<dbReference type="OrthoDB" id="346268at2"/>
<name>A0A4Z1AQT2_9LEPT</name>
<comment type="caution">
    <text evidence="1">The sequence shown here is derived from an EMBL/GenBank/DDBJ whole genome shotgun (WGS) entry which is preliminary data.</text>
</comment>
<sequence length="180" mass="20377">MLKNKILALQAIIFFNFSACDHKPEENLTPLIECGGLAICAADWQKSGLPEFVGTWKNENSADSCNQTKITYIFDDTVITEYDYKQTSSCNVISSNKHYFEWNIDSASGDYCETDIAALPKVTNCYPYSINSTDLTIYIFASLRLCVRHSRTNFTEAQRDIDLLPRERSSRGQKIVAAIF</sequence>
<proteinExistence type="predicted"/>
<accession>A0A4Z1AQT2</accession>
<evidence type="ECO:0000313" key="2">
    <source>
        <dbReference type="Proteomes" id="UP000297241"/>
    </source>
</evidence>
<dbReference type="RefSeq" id="WP_135756192.1">
    <property type="nucleotide sequence ID" value="NZ_RQHS01000010.1"/>
</dbReference>
<gene>
    <name evidence="1" type="ORF">EHR06_06125</name>
</gene>
<dbReference type="AlphaFoldDB" id="A0A4Z1AQT2"/>
<organism evidence="1 2">
    <name type="scientific">Leptospira dzoumogneensis</name>
    <dbReference type="NCBI Taxonomy" id="2484904"/>
    <lineage>
        <taxon>Bacteria</taxon>
        <taxon>Pseudomonadati</taxon>
        <taxon>Spirochaetota</taxon>
        <taxon>Spirochaetia</taxon>
        <taxon>Leptospirales</taxon>
        <taxon>Leptospiraceae</taxon>
        <taxon>Leptospira</taxon>
    </lineage>
</organism>
<protein>
    <submittedName>
        <fullName evidence="1">Uncharacterized protein</fullName>
    </submittedName>
</protein>
<keyword evidence="2" id="KW-1185">Reference proteome</keyword>
<reference evidence="1" key="1">
    <citation type="journal article" date="2019" name="PLoS Negl. Trop. Dis.">
        <title>Revisiting the worldwide diversity of Leptospira species in the environment.</title>
        <authorList>
            <person name="Vincent A.T."/>
            <person name="Schiettekatte O."/>
            <person name="Bourhy P."/>
            <person name="Veyrier F.J."/>
            <person name="Picardeau M."/>
        </authorList>
    </citation>
    <scope>NUCLEOTIDE SEQUENCE [LARGE SCALE GENOMIC DNA]</scope>
    <source>
        <strain evidence="1">201601113</strain>
    </source>
</reference>
<dbReference type="EMBL" id="RQHS01000010">
    <property type="protein sequence ID" value="TGN01981.1"/>
    <property type="molecule type" value="Genomic_DNA"/>
</dbReference>